<evidence type="ECO:0000256" key="6">
    <source>
        <dbReference type="ARBA" id="ARBA00022989"/>
    </source>
</evidence>
<keyword evidence="11" id="KW-1185">Reference proteome</keyword>
<feature type="transmembrane region" description="Helical" evidence="8">
    <location>
        <begin position="270"/>
        <end position="289"/>
    </location>
</feature>
<keyword evidence="7 8" id="KW-0472">Membrane</keyword>
<evidence type="ECO:0000313" key="11">
    <source>
        <dbReference type="Proteomes" id="UP000053235"/>
    </source>
</evidence>
<evidence type="ECO:0000256" key="4">
    <source>
        <dbReference type="ARBA" id="ARBA00022519"/>
    </source>
</evidence>
<dbReference type="InterPro" id="IPR036259">
    <property type="entry name" value="MFS_trans_sf"/>
</dbReference>
<dbReference type="NCBIfam" id="NF037955">
    <property type="entry name" value="mfs"/>
    <property type="match status" value="1"/>
</dbReference>
<dbReference type="Gene3D" id="1.20.1250.20">
    <property type="entry name" value="MFS general substrate transporter like domains"/>
    <property type="match status" value="2"/>
</dbReference>
<dbReference type="SUPFAM" id="SSF103473">
    <property type="entry name" value="MFS general substrate transporter"/>
    <property type="match status" value="1"/>
</dbReference>
<feature type="transmembrane region" description="Helical" evidence="8">
    <location>
        <begin position="295"/>
        <end position="320"/>
    </location>
</feature>
<keyword evidence="2" id="KW-0813">Transport</keyword>
<evidence type="ECO:0000256" key="2">
    <source>
        <dbReference type="ARBA" id="ARBA00022448"/>
    </source>
</evidence>
<dbReference type="PIRSF" id="PIRSF004925">
    <property type="entry name" value="HcaT"/>
    <property type="match status" value="1"/>
</dbReference>
<evidence type="ECO:0000313" key="10">
    <source>
        <dbReference type="EMBL" id="CTQ71101.1"/>
    </source>
</evidence>
<dbReference type="PANTHER" id="PTHR23522">
    <property type="entry name" value="BLL5896 PROTEIN"/>
    <property type="match status" value="1"/>
</dbReference>
<feature type="transmembrane region" description="Helical" evidence="8">
    <location>
        <begin position="332"/>
        <end position="352"/>
    </location>
</feature>
<evidence type="ECO:0000256" key="8">
    <source>
        <dbReference type="SAM" id="Phobius"/>
    </source>
</evidence>
<dbReference type="Pfam" id="PF12832">
    <property type="entry name" value="MFS_1_like"/>
    <property type="match status" value="1"/>
</dbReference>
<gene>
    <name evidence="10" type="primary">hcaT</name>
    <name evidence="10" type="ORF">LAX5112_02717</name>
</gene>
<feature type="domain" description="Major facilitator superfamily (MFS) profile" evidence="9">
    <location>
        <begin position="1"/>
        <end position="382"/>
    </location>
</feature>
<feature type="transmembrane region" description="Helical" evidence="8">
    <location>
        <begin position="74"/>
        <end position="92"/>
    </location>
</feature>
<reference evidence="11" key="1">
    <citation type="submission" date="2015-07" db="EMBL/GenBank/DDBJ databases">
        <authorList>
            <person name="Rodrigo-Torres Lidia"/>
            <person name="Arahal R.David."/>
        </authorList>
    </citation>
    <scope>NUCLEOTIDE SEQUENCE [LARGE SCALE GENOMIC DNA]</scope>
    <source>
        <strain evidence="11">CECT 5112</strain>
    </source>
</reference>
<dbReference type="Proteomes" id="UP000053235">
    <property type="component" value="Unassembled WGS sequence"/>
</dbReference>
<evidence type="ECO:0000259" key="9">
    <source>
        <dbReference type="PROSITE" id="PS50850"/>
    </source>
</evidence>
<dbReference type="PANTHER" id="PTHR23522:SF10">
    <property type="entry name" value="3-PHENYLPROPIONIC ACID TRANSPORTER-RELATED"/>
    <property type="match status" value="1"/>
</dbReference>
<protein>
    <submittedName>
        <fullName evidence="10">Putative 3-phenylpropionic acid transporter</fullName>
    </submittedName>
</protein>
<evidence type="ECO:0000256" key="5">
    <source>
        <dbReference type="ARBA" id="ARBA00022692"/>
    </source>
</evidence>
<proteinExistence type="predicted"/>
<dbReference type="InterPro" id="IPR026032">
    <property type="entry name" value="HcaT-like"/>
</dbReference>
<feature type="transmembrane region" description="Helical" evidence="8">
    <location>
        <begin position="98"/>
        <end position="116"/>
    </location>
</feature>
<feature type="transmembrane region" description="Helical" evidence="8">
    <location>
        <begin position="358"/>
        <end position="381"/>
    </location>
</feature>
<feature type="transmembrane region" description="Helical" evidence="8">
    <location>
        <begin position="12"/>
        <end position="33"/>
    </location>
</feature>
<keyword evidence="6 8" id="KW-1133">Transmembrane helix</keyword>
<dbReference type="PROSITE" id="PS50850">
    <property type="entry name" value="MFS"/>
    <property type="match status" value="1"/>
</dbReference>
<evidence type="ECO:0000256" key="3">
    <source>
        <dbReference type="ARBA" id="ARBA00022475"/>
    </source>
</evidence>
<dbReference type="InterPro" id="IPR020846">
    <property type="entry name" value="MFS_dom"/>
</dbReference>
<comment type="subcellular location">
    <subcellularLocation>
        <location evidence="1">Cell inner membrane</location>
        <topology evidence="1">Multi-pass membrane protein</topology>
    </subcellularLocation>
</comment>
<dbReference type="GO" id="GO:0015528">
    <property type="term" value="F:lactose:proton symporter activity"/>
    <property type="evidence" value="ECO:0007669"/>
    <property type="project" value="TreeGrafter"/>
</dbReference>
<sequence length="391" mass="40993">MLNLTSALSARVSALFGVHFFGYGLFLPFFPVILEFEGFSAADIGFVLGAGTVARIAASPLLTNLADRTGQRRWSIFVYSLLGTVFIALFALGNGLYVLGAGVIGYMVFKAPVLPLSDAYALDAARNTGADYARMRLWGSAGFVAANLAGGFLATGDTVWVMLFLIGLASLLTGGVVLSLPRQSGAGASEGLREDVGEAPFKAVWFWPVLILLGLFQATHAAFYGFGTLYWQAAGIADETIGILWAVGVIAEIALFTVAGKIALRFDPPVFLIVAGVAAIARWGLFPFADTLVSMVAIQLLHALTFGAAHLGAIAILAKVVPSKWAGTGQGLLATSIGLQMAIGLSVCGALYEMDPDLPFYLMAAVSAAGTLVMIALTPMVRQRMASSPVR</sequence>
<feature type="transmembrane region" description="Helical" evidence="8">
    <location>
        <begin position="160"/>
        <end position="180"/>
    </location>
</feature>
<name>A0A0M7A903_9HYPH</name>
<keyword evidence="4" id="KW-0997">Cell inner membrane</keyword>
<organism evidence="10 11">
    <name type="scientific">Roseibium alexandrii</name>
    <dbReference type="NCBI Taxonomy" id="388408"/>
    <lineage>
        <taxon>Bacteria</taxon>
        <taxon>Pseudomonadati</taxon>
        <taxon>Pseudomonadota</taxon>
        <taxon>Alphaproteobacteria</taxon>
        <taxon>Hyphomicrobiales</taxon>
        <taxon>Stappiaceae</taxon>
        <taxon>Roseibium</taxon>
    </lineage>
</organism>
<dbReference type="GO" id="GO:0005886">
    <property type="term" value="C:plasma membrane"/>
    <property type="evidence" value="ECO:0007669"/>
    <property type="project" value="UniProtKB-SubCell"/>
</dbReference>
<evidence type="ECO:0000256" key="7">
    <source>
        <dbReference type="ARBA" id="ARBA00023136"/>
    </source>
</evidence>
<dbReference type="AlphaFoldDB" id="A0A0M7A903"/>
<dbReference type="STRING" id="388408.LAX5112_02717"/>
<feature type="transmembrane region" description="Helical" evidence="8">
    <location>
        <begin position="39"/>
        <end position="62"/>
    </location>
</feature>
<dbReference type="GO" id="GO:0030395">
    <property type="term" value="F:lactose binding"/>
    <property type="evidence" value="ECO:0007669"/>
    <property type="project" value="TreeGrafter"/>
</dbReference>
<evidence type="ECO:0000256" key="1">
    <source>
        <dbReference type="ARBA" id="ARBA00004429"/>
    </source>
</evidence>
<dbReference type="OrthoDB" id="9150135at2"/>
<feature type="transmembrane region" description="Helical" evidence="8">
    <location>
        <begin position="201"/>
        <end position="223"/>
    </location>
</feature>
<feature type="transmembrane region" description="Helical" evidence="8">
    <location>
        <begin position="137"/>
        <end position="154"/>
    </location>
</feature>
<dbReference type="EMBL" id="CXWD01000009">
    <property type="protein sequence ID" value="CTQ71101.1"/>
    <property type="molecule type" value="Genomic_DNA"/>
</dbReference>
<dbReference type="InterPro" id="IPR024989">
    <property type="entry name" value="MFS_assoc_dom"/>
</dbReference>
<dbReference type="RefSeq" id="WP_055672271.1">
    <property type="nucleotide sequence ID" value="NZ_CXWD01000009.1"/>
</dbReference>
<feature type="transmembrane region" description="Helical" evidence="8">
    <location>
        <begin position="243"/>
        <end position="263"/>
    </location>
</feature>
<accession>A0A0M7A903</accession>
<keyword evidence="3" id="KW-1003">Cell membrane</keyword>
<keyword evidence="5 8" id="KW-0812">Transmembrane</keyword>